<name>A0A222WT28_9BACL</name>
<organism evidence="1 2">
    <name type="scientific">Paenibacillus kribbensis</name>
    <dbReference type="NCBI Taxonomy" id="172713"/>
    <lineage>
        <taxon>Bacteria</taxon>
        <taxon>Bacillati</taxon>
        <taxon>Bacillota</taxon>
        <taxon>Bacilli</taxon>
        <taxon>Bacillales</taxon>
        <taxon>Paenibacillaceae</taxon>
        <taxon>Paenibacillus</taxon>
    </lineage>
</organism>
<dbReference type="RefSeq" id="WP_094156151.1">
    <property type="nucleotide sequence ID" value="NZ_CP020028.1"/>
</dbReference>
<accession>A0A222WT28</accession>
<dbReference type="EMBL" id="CP020028">
    <property type="protein sequence ID" value="ASR48863.1"/>
    <property type="molecule type" value="Genomic_DNA"/>
</dbReference>
<dbReference type="KEGG" id="pkb:B4V02_20250"/>
<sequence length="70" mass="8091">MQIVLPIAVIPGFLKLKPMIKGEIRGQLMLTMRAFLRKAFNRTLRFSRTILPAPLTNRRKVIALFRELGQ</sequence>
<evidence type="ECO:0000313" key="2">
    <source>
        <dbReference type="Proteomes" id="UP000214666"/>
    </source>
</evidence>
<dbReference type="Proteomes" id="UP000214666">
    <property type="component" value="Chromosome"/>
</dbReference>
<protein>
    <submittedName>
        <fullName evidence="1">Uncharacterized protein</fullName>
    </submittedName>
</protein>
<evidence type="ECO:0000313" key="1">
    <source>
        <dbReference type="EMBL" id="ASR48863.1"/>
    </source>
</evidence>
<keyword evidence="2" id="KW-1185">Reference proteome</keyword>
<dbReference type="AlphaFoldDB" id="A0A222WT28"/>
<gene>
    <name evidence="1" type="ORF">B4V02_20250</name>
</gene>
<proteinExistence type="predicted"/>
<reference evidence="1 2" key="1">
    <citation type="submission" date="2017-03" db="EMBL/GenBank/DDBJ databases">
        <title>Complete genome sequence of Paenibacillus Kribbensis producing bioflocculants.</title>
        <authorList>
            <person name="Lee H.-G."/>
            <person name="Oh H.-M."/>
        </authorList>
    </citation>
    <scope>NUCLEOTIDE SEQUENCE [LARGE SCALE GENOMIC DNA]</scope>
    <source>
        <strain evidence="1 2">AM49</strain>
    </source>
</reference>